<evidence type="ECO:0000313" key="4">
    <source>
        <dbReference type="EMBL" id="POA98201.1"/>
    </source>
</evidence>
<dbReference type="CDD" id="cd05121">
    <property type="entry name" value="ABC1_ADCK3-like"/>
    <property type="match status" value="1"/>
</dbReference>
<gene>
    <name evidence="4" type="ORF">C2134_12150</name>
</gene>
<dbReference type="PROSITE" id="PS50011">
    <property type="entry name" value="PROTEIN_KINASE_DOM"/>
    <property type="match status" value="1"/>
</dbReference>
<keyword evidence="2" id="KW-1133">Transmembrane helix</keyword>
<dbReference type="SUPFAM" id="SSF56112">
    <property type="entry name" value="Protein kinase-like (PK-like)"/>
    <property type="match status" value="1"/>
</dbReference>
<proteinExistence type="inferred from homology"/>
<feature type="domain" description="Protein kinase" evidence="3">
    <location>
        <begin position="130"/>
        <end position="433"/>
    </location>
</feature>
<dbReference type="InterPro" id="IPR000719">
    <property type="entry name" value="Prot_kinase_dom"/>
</dbReference>
<protein>
    <submittedName>
        <fullName evidence="4">Ubiquinone biosynthesis protein UbiB</fullName>
    </submittedName>
</protein>
<dbReference type="PANTHER" id="PTHR10566:SF113">
    <property type="entry name" value="PROTEIN ACTIVITY OF BC1 COMPLEX KINASE 7, CHLOROPLASTIC"/>
    <property type="match status" value="1"/>
</dbReference>
<name>A0A2K4MM83_9NEIS</name>
<evidence type="ECO:0000256" key="1">
    <source>
        <dbReference type="ARBA" id="ARBA00009670"/>
    </source>
</evidence>
<dbReference type="InterPro" id="IPR050154">
    <property type="entry name" value="UbiB_kinase"/>
</dbReference>
<comment type="caution">
    <text evidence="4">The sequence shown here is derived from an EMBL/GenBank/DDBJ whole genome shotgun (WGS) entry which is preliminary data.</text>
</comment>
<sequence length="560" mass="62907">MIRETLIAMRDLPRLREISGILIRHGLGEFAQRLKLPRAMEKAGEWLNLGLPDGESGQPTAVRVRLAFEELGPTFIKLGQILSTRVDVFPPDWIDEFEKLQNRVPPLPPAAVERLVRDALGDSPEALFAEFDMRPIGSASIAQVHRARLHDGSEVAVKLRRPGIAEKVEADLRILAHLAHLLELEFPELRRYQPSGIVAQFSRSLRRELDLAIEARNMERFGKDFADDPWVEVPRVHWQYTNAAVNVQSYVDGIPASDLTRLESSGLDAVLLAQRGADAVLKMILVNGFFHADPHPGNVFFLADHRIAFIDFGMVGRISHVRRDEIVDLLSAVAEHNEHGIIDVLIEWTGNTPVDMQKFADEVSEFMFQYEHVPLKGLNISQLIGDIMTLIRNHGIVLPPDMAMLFKALITLEGLGRQLNPDFQLVAHITPFVKELIVARYHPAALLKRGRQSLSEGLEMITGLPRDLVRVGRDMRHGKFRVNLDLQRLDSFGKQLDRSSNRLTMGIVTGCLIIGSSIVMTVNAGPKLFGLPFFGFFGFMLALLNSVWLVWSIWRSGKDL</sequence>
<comment type="similarity">
    <text evidence="1">Belongs to the protein kinase superfamily. ADCK protein kinase family.</text>
</comment>
<feature type="transmembrane region" description="Helical" evidence="2">
    <location>
        <begin position="528"/>
        <end position="554"/>
    </location>
</feature>
<dbReference type="Pfam" id="PF03109">
    <property type="entry name" value="ABC1"/>
    <property type="match status" value="1"/>
</dbReference>
<evidence type="ECO:0000256" key="2">
    <source>
        <dbReference type="SAM" id="Phobius"/>
    </source>
</evidence>
<keyword evidence="2" id="KW-0472">Membrane</keyword>
<dbReference type="GO" id="GO:0005524">
    <property type="term" value="F:ATP binding"/>
    <property type="evidence" value="ECO:0007669"/>
    <property type="project" value="InterPro"/>
</dbReference>
<feature type="transmembrane region" description="Helical" evidence="2">
    <location>
        <begin position="503"/>
        <end position="522"/>
    </location>
</feature>
<dbReference type="GO" id="GO:0004672">
    <property type="term" value="F:protein kinase activity"/>
    <property type="evidence" value="ECO:0007669"/>
    <property type="project" value="InterPro"/>
</dbReference>
<keyword evidence="4" id="KW-0830">Ubiquinone</keyword>
<dbReference type="InterPro" id="IPR004147">
    <property type="entry name" value="ABC1_dom"/>
</dbReference>
<keyword evidence="5" id="KW-1185">Reference proteome</keyword>
<dbReference type="PANTHER" id="PTHR10566">
    <property type="entry name" value="CHAPERONE-ACTIVITY OF BC1 COMPLEX CABC1 -RELATED"/>
    <property type="match status" value="1"/>
</dbReference>
<accession>A0A2K4MM83</accession>
<evidence type="ECO:0000259" key="3">
    <source>
        <dbReference type="PROSITE" id="PS50011"/>
    </source>
</evidence>
<dbReference type="AlphaFoldDB" id="A0A2K4MM83"/>
<dbReference type="InterPro" id="IPR011009">
    <property type="entry name" value="Kinase-like_dom_sf"/>
</dbReference>
<organism evidence="4 5">
    <name type="scientific">Chromobacterium sinusclupearum</name>
    <dbReference type="NCBI Taxonomy" id="2077146"/>
    <lineage>
        <taxon>Bacteria</taxon>
        <taxon>Pseudomonadati</taxon>
        <taxon>Pseudomonadota</taxon>
        <taxon>Betaproteobacteria</taxon>
        <taxon>Neisseriales</taxon>
        <taxon>Chromobacteriaceae</taxon>
        <taxon>Chromobacterium</taxon>
    </lineage>
</organism>
<dbReference type="EMBL" id="PPTF01000060">
    <property type="protein sequence ID" value="POA98201.1"/>
    <property type="molecule type" value="Genomic_DNA"/>
</dbReference>
<dbReference type="Proteomes" id="UP000236416">
    <property type="component" value="Unassembled WGS sequence"/>
</dbReference>
<keyword evidence="2" id="KW-0812">Transmembrane</keyword>
<evidence type="ECO:0000313" key="5">
    <source>
        <dbReference type="Proteomes" id="UP000236416"/>
    </source>
</evidence>
<reference evidence="4 5" key="1">
    <citation type="submission" date="2018-01" db="EMBL/GenBank/DDBJ databases">
        <title>Genomic Sequence of Chromobacterium MWU13-2610 from wild cranberry bogs within the Cape Cod National Seashore.</title>
        <authorList>
            <person name="O'Hara-Hanley K."/>
            <person name="Soby S."/>
            <person name="Harrison A."/>
        </authorList>
    </citation>
    <scope>NUCLEOTIDE SEQUENCE [LARGE SCALE GENOMIC DNA]</scope>
    <source>
        <strain evidence="4 5">MWU13-2610</strain>
    </source>
</reference>